<feature type="non-terminal residue" evidence="2">
    <location>
        <position position="135"/>
    </location>
</feature>
<organism evidence="2">
    <name type="scientific">uncultured Solirubrobacteraceae bacterium</name>
    <dbReference type="NCBI Taxonomy" id="1162706"/>
    <lineage>
        <taxon>Bacteria</taxon>
        <taxon>Bacillati</taxon>
        <taxon>Actinomycetota</taxon>
        <taxon>Thermoleophilia</taxon>
        <taxon>Solirubrobacterales</taxon>
        <taxon>Solirubrobacteraceae</taxon>
        <taxon>environmental samples</taxon>
    </lineage>
</organism>
<feature type="region of interest" description="Disordered" evidence="1">
    <location>
        <begin position="1"/>
        <end position="135"/>
    </location>
</feature>
<name>A0A6J4SQW1_9ACTN</name>
<reference evidence="2" key="1">
    <citation type="submission" date="2020-02" db="EMBL/GenBank/DDBJ databases">
        <authorList>
            <person name="Meier V. D."/>
        </authorList>
    </citation>
    <scope>NUCLEOTIDE SEQUENCE</scope>
    <source>
        <strain evidence="2">AVDCRST_MAG69</strain>
    </source>
</reference>
<evidence type="ECO:0000256" key="1">
    <source>
        <dbReference type="SAM" id="MobiDB-lite"/>
    </source>
</evidence>
<feature type="compositionally biased region" description="Basic residues" evidence="1">
    <location>
        <begin position="60"/>
        <end position="88"/>
    </location>
</feature>
<feature type="compositionally biased region" description="Basic and acidic residues" evidence="1">
    <location>
        <begin position="118"/>
        <end position="135"/>
    </location>
</feature>
<feature type="compositionally biased region" description="Basic residues" evidence="1">
    <location>
        <begin position="22"/>
        <end position="33"/>
    </location>
</feature>
<feature type="compositionally biased region" description="Basic and acidic residues" evidence="1">
    <location>
        <begin position="40"/>
        <end position="59"/>
    </location>
</feature>
<accession>A0A6J4SQW1</accession>
<feature type="non-terminal residue" evidence="2">
    <location>
        <position position="1"/>
    </location>
</feature>
<proteinExistence type="predicted"/>
<gene>
    <name evidence="2" type="ORF">AVDCRST_MAG69-1993</name>
</gene>
<feature type="compositionally biased region" description="Basic residues" evidence="1">
    <location>
        <begin position="97"/>
        <end position="117"/>
    </location>
</feature>
<dbReference type="EMBL" id="CADCVP010000212">
    <property type="protein sequence ID" value="CAA9502866.1"/>
    <property type="molecule type" value="Genomic_DNA"/>
</dbReference>
<evidence type="ECO:0000313" key="2">
    <source>
        <dbReference type="EMBL" id="CAA9502866.1"/>
    </source>
</evidence>
<protein>
    <submittedName>
        <fullName evidence="2">Uncharacterized protein</fullName>
    </submittedName>
</protein>
<sequence>GRRPAVTAAEDASGRTGVGTRAAHRPRRLRAARRGVGVRARPDPARDLRGGHQRGDPRLCRGRPARAGARRRSRRGRPGQHRRRRRWPGHGPATRQPRTRHGTRAHRPRRRQPRRPRGRSDRHAAADDLRARRRL</sequence>
<dbReference type="AlphaFoldDB" id="A0A6J4SQW1"/>